<protein>
    <submittedName>
        <fullName evidence="2">Helicase</fullName>
    </submittedName>
</protein>
<reference evidence="2 3" key="1">
    <citation type="submission" date="2019-09" db="EMBL/GenBank/DDBJ databases">
        <title>Actinomadura physcomitrii sp. nov., a novel actinomycete isolated from moss [Physcomitrium sphaericum (Ludw) Fuernr].</title>
        <authorList>
            <person name="Zhuang X."/>
            <person name="Liu C."/>
        </authorList>
    </citation>
    <scope>NUCLEOTIDE SEQUENCE [LARGE SCALE GENOMIC DNA]</scope>
    <source>
        <strain evidence="2 3">HMC1</strain>
    </source>
</reference>
<evidence type="ECO:0000313" key="3">
    <source>
        <dbReference type="Proteomes" id="UP000468735"/>
    </source>
</evidence>
<dbReference type="Pfam" id="PF13400">
    <property type="entry name" value="Tad"/>
    <property type="match status" value="1"/>
</dbReference>
<keyword evidence="2" id="KW-0547">Nucleotide-binding</keyword>
<keyword evidence="2" id="KW-0347">Helicase</keyword>
<comment type="caution">
    <text evidence="2">The sequence shown here is derived from an EMBL/GenBank/DDBJ whole genome shotgun (WGS) entry which is preliminary data.</text>
</comment>
<keyword evidence="2" id="KW-0067">ATP-binding</keyword>
<dbReference type="NCBIfam" id="TIGR03816">
    <property type="entry name" value="tadE_like_DECH"/>
    <property type="match status" value="1"/>
</dbReference>
<dbReference type="OrthoDB" id="3483830at2"/>
<accession>A0A6H9Z0P9</accession>
<gene>
    <name evidence="2" type="ORF">F8566_08800</name>
</gene>
<dbReference type="InterPro" id="IPR021202">
    <property type="entry name" value="Rv3654c-like"/>
</dbReference>
<feature type="domain" description="Putative Flp pilus-assembly TadG-like N-terminal" evidence="1">
    <location>
        <begin position="2"/>
        <end position="38"/>
    </location>
</feature>
<dbReference type="Proteomes" id="UP000468735">
    <property type="component" value="Unassembled WGS sequence"/>
</dbReference>
<name>A0A6H9Z0P9_9ACTN</name>
<organism evidence="2 3">
    <name type="scientific">Actinomadura rudentiformis</name>
    <dbReference type="NCBI Taxonomy" id="359158"/>
    <lineage>
        <taxon>Bacteria</taxon>
        <taxon>Bacillati</taxon>
        <taxon>Actinomycetota</taxon>
        <taxon>Actinomycetes</taxon>
        <taxon>Streptosporangiales</taxon>
        <taxon>Thermomonosporaceae</taxon>
        <taxon>Actinomadura</taxon>
    </lineage>
</organism>
<keyword evidence="3" id="KW-1185">Reference proteome</keyword>
<dbReference type="GO" id="GO:0004386">
    <property type="term" value="F:helicase activity"/>
    <property type="evidence" value="ECO:0007669"/>
    <property type="project" value="UniProtKB-KW"/>
</dbReference>
<evidence type="ECO:0000313" key="2">
    <source>
        <dbReference type="EMBL" id="KAB2351137.1"/>
    </source>
</evidence>
<evidence type="ECO:0000259" key="1">
    <source>
        <dbReference type="Pfam" id="PF13400"/>
    </source>
</evidence>
<dbReference type="InterPro" id="IPR028087">
    <property type="entry name" value="Tad_N"/>
</dbReference>
<keyword evidence="2" id="KW-0378">Hydrolase</keyword>
<proteinExistence type="predicted"/>
<dbReference type="AlphaFoldDB" id="A0A6H9Z0P9"/>
<dbReference type="EMBL" id="WBMT01000003">
    <property type="protein sequence ID" value="KAB2351137.1"/>
    <property type="molecule type" value="Genomic_DNA"/>
</dbReference>
<sequence>MAVVWVVAVTAMTVGSVRVARHRADAAADLAALAGAARVAEGSGAACRAADAVAAKSGARLSGCRVRGRVVEISVTVVLRVPIGTDVLRVSSRARAGPVGPEDVL</sequence>